<gene>
    <name evidence="3" type="ORF">NEOLI_004129</name>
</gene>
<comment type="similarity">
    <text evidence="1">Belongs to the gemin-2 family.</text>
</comment>
<organism evidence="3 4">
    <name type="scientific">Neolecta irregularis (strain DAH-3)</name>
    <dbReference type="NCBI Taxonomy" id="1198029"/>
    <lineage>
        <taxon>Eukaryota</taxon>
        <taxon>Fungi</taxon>
        <taxon>Dikarya</taxon>
        <taxon>Ascomycota</taxon>
        <taxon>Taphrinomycotina</taxon>
        <taxon>Neolectales</taxon>
        <taxon>Neolectaceae</taxon>
        <taxon>Neolecta</taxon>
    </lineage>
</organism>
<dbReference type="Pfam" id="PF04938">
    <property type="entry name" value="SIP1"/>
    <property type="match status" value="1"/>
</dbReference>
<feature type="region of interest" description="Disordered" evidence="2">
    <location>
        <begin position="66"/>
        <end position="85"/>
    </location>
</feature>
<dbReference type="GO" id="GO:0000387">
    <property type="term" value="P:spliceosomal snRNP assembly"/>
    <property type="evidence" value="ECO:0007669"/>
    <property type="project" value="InterPro"/>
</dbReference>
<dbReference type="AlphaFoldDB" id="A0A1U7LT09"/>
<keyword evidence="4" id="KW-1185">Reference proteome</keyword>
<dbReference type="InterPro" id="IPR035426">
    <property type="entry name" value="Gemin2/Brr1"/>
</dbReference>
<dbReference type="STRING" id="1198029.A0A1U7LT09"/>
<dbReference type="Gene3D" id="1.20.58.1070">
    <property type="match status" value="1"/>
</dbReference>
<evidence type="ECO:0000256" key="2">
    <source>
        <dbReference type="SAM" id="MobiDB-lite"/>
    </source>
</evidence>
<dbReference type="OMA" id="DIFENCA"/>
<dbReference type="EMBL" id="LXFE01000317">
    <property type="protein sequence ID" value="OLL25797.1"/>
    <property type="molecule type" value="Genomic_DNA"/>
</dbReference>
<dbReference type="PANTHER" id="PTHR12794">
    <property type="entry name" value="GEMIN2"/>
    <property type="match status" value="1"/>
</dbReference>
<evidence type="ECO:0000256" key="1">
    <source>
        <dbReference type="ARBA" id="ARBA00025758"/>
    </source>
</evidence>
<dbReference type="GO" id="GO:0005634">
    <property type="term" value="C:nucleus"/>
    <property type="evidence" value="ECO:0007669"/>
    <property type="project" value="TreeGrafter"/>
</dbReference>
<dbReference type="PANTHER" id="PTHR12794:SF0">
    <property type="entry name" value="GEM-ASSOCIATED PROTEIN 2"/>
    <property type="match status" value="1"/>
</dbReference>
<name>A0A1U7LT09_NEOID</name>
<evidence type="ECO:0000313" key="3">
    <source>
        <dbReference type="EMBL" id="OLL25797.1"/>
    </source>
</evidence>
<dbReference type="Proteomes" id="UP000186594">
    <property type="component" value="Unassembled WGS sequence"/>
</dbReference>
<sequence>MAKKRKFDSQPSRLFTSGPIDSETNQRSAFPVKLADENITTDVPLDGFDYLRMVRNQARKAPSFTFSEKQQAHMPTPAVEQESRETKASGIYEEWQIQFLARFRELRRTMSSILMSKSNFPSTQNSWLGFVALSNPTYKNLRSTSNPVAIQFLSLSAYWLENEYTPQLAKWIFAFLVRVDDTLEFEEVSVLRDLAKKSWDLKDTGEIGFRAICEMVIVIVSEIFGQHDLRKVYEPQVE</sequence>
<reference evidence="3 4" key="1">
    <citation type="submission" date="2016-04" db="EMBL/GenBank/DDBJ databases">
        <title>Evolutionary innovation and constraint leading to complex multicellularity in the Ascomycota.</title>
        <authorList>
            <person name="Cisse O."/>
            <person name="Nguyen A."/>
            <person name="Hewitt D.A."/>
            <person name="Jedd G."/>
            <person name="Stajich J.E."/>
        </authorList>
    </citation>
    <scope>NUCLEOTIDE SEQUENCE [LARGE SCALE GENOMIC DNA]</scope>
    <source>
        <strain evidence="3 4">DAH-3</strain>
    </source>
</reference>
<evidence type="ECO:0000313" key="4">
    <source>
        <dbReference type="Proteomes" id="UP000186594"/>
    </source>
</evidence>
<proteinExistence type="inferred from homology"/>
<dbReference type="GO" id="GO:0032797">
    <property type="term" value="C:SMN complex"/>
    <property type="evidence" value="ECO:0007669"/>
    <property type="project" value="TreeGrafter"/>
</dbReference>
<comment type="caution">
    <text evidence="3">The sequence shown here is derived from an EMBL/GenBank/DDBJ whole genome shotgun (WGS) entry which is preliminary data.</text>
</comment>
<dbReference type="OrthoDB" id="428895at2759"/>
<accession>A0A1U7LT09</accession>
<feature type="region of interest" description="Disordered" evidence="2">
    <location>
        <begin position="1"/>
        <end position="27"/>
    </location>
</feature>
<protein>
    <submittedName>
        <fullName evidence="3">Survival of motor neuron protein-interacting protein yip1</fullName>
    </submittedName>
</protein>